<gene>
    <name evidence="1" type="ORF">VNO77_43994</name>
</gene>
<proteinExistence type="predicted"/>
<reference evidence="1 2" key="1">
    <citation type="submission" date="2024-01" db="EMBL/GenBank/DDBJ databases">
        <title>The genomes of 5 underutilized Papilionoideae crops provide insights into root nodulation and disease resistanc.</title>
        <authorList>
            <person name="Jiang F."/>
        </authorList>
    </citation>
    <scope>NUCLEOTIDE SEQUENCE [LARGE SCALE GENOMIC DNA]</scope>
    <source>
        <strain evidence="1">LVBAO_FW01</strain>
        <tissue evidence="1">Leaves</tissue>
    </source>
</reference>
<comment type="caution">
    <text evidence="1">The sequence shown here is derived from an EMBL/GenBank/DDBJ whole genome shotgun (WGS) entry which is preliminary data.</text>
</comment>
<dbReference type="EMBL" id="JAYMYQ010000011">
    <property type="protein sequence ID" value="KAK7306075.1"/>
    <property type="molecule type" value="Genomic_DNA"/>
</dbReference>
<evidence type="ECO:0000313" key="1">
    <source>
        <dbReference type="EMBL" id="KAK7306075.1"/>
    </source>
</evidence>
<organism evidence="1 2">
    <name type="scientific">Canavalia gladiata</name>
    <name type="common">Sword bean</name>
    <name type="synonym">Dolichos gladiatus</name>
    <dbReference type="NCBI Taxonomy" id="3824"/>
    <lineage>
        <taxon>Eukaryota</taxon>
        <taxon>Viridiplantae</taxon>
        <taxon>Streptophyta</taxon>
        <taxon>Embryophyta</taxon>
        <taxon>Tracheophyta</taxon>
        <taxon>Spermatophyta</taxon>
        <taxon>Magnoliopsida</taxon>
        <taxon>eudicotyledons</taxon>
        <taxon>Gunneridae</taxon>
        <taxon>Pentapetalae</taxon>
        <taxon>rosids</taxon>
        <taxon>fabids</taxon>
        <taxon>Fabales</taxon>
        <taxon>Fabaceae</taxon>
        <taxon>Papilionoideae</taxon>
        <taxon>50 kb inversion clade</taxon>
        <taxon>NPAAA clade</taxon>
        <taxon>indigoferoid/millettioid clade</taxon>
        <taxon>Phaseoleae</taxon>
        <taxon>Canavalia</taxon>
    </lineage>
</organism>
<keyword evidence="2" id="KW-1185">Reference proteome</keyword>
<protein>
    <submittedName>
        <fullName evidence="1">Uncharacterized protein</fullName>
    </submittedName>
</protein>
<dbReference type="Proteomes" id="UP001367508">
    <property type="component" value="Unassembled WGS sequence"/>
</dbReference>
<sequence length="71" mass="7976">MEISDLGLNVSTRLHIREVLSPSCFRVIIRDFLLVTSVPQLPVLLARIKTQMPISDVMSQSCHCARLEPSI</sequence>
<evidence type="ECO:0000313" key="2">
    <source>
        <dbReference type="Proteomes" id="UP001367508"/>
    </source>
</evidence>
<accession>A0AAN9JV46</accession>
<dbReference type="AlphaFoldDB" id="A0AAN9JV46"/>
<name>A0AAN9JV46_CANGL</name>